<keyword evidence="1 2" id="KW-0597">Phosphoprotein</keyword>
<comment type="caution">
    <text evidence="4">The sequence shown here is derived from an EMBL/GenBank/DDBJ whole genome shotgun (WGS) entry which is preliminary data.</text>
</comment>
<feature type="modified residue" description="4-aspartylphosphate" evidence="2">
    <location>
        <position position="69"/>
    </location>
</feature>
<dbReference type="PROSITE" id="PS50110">
    <property type="entry name" value="RESPONSE_REGULATORY"/>
    <property type="match status" value="1"/>
</dbReference>
<evidence type="ECO:0000313" key="4">
    <source>
        <dbReference type="EMBL" id="TGN65189.1"/>
    </source>
</evidence>
<dbReference type="InterPro" id="IPR011006">
    <property type="entry name" value="CheY-like_superfamily"/>
</dbReference>
<evidence type="ECO:0000256" key="1">
    <source>
        <dbReference type="ARBA" id="ARBA00022553"/>
    </source>
</evidence>
<dbReference type="AlphaFoldDB" id="A0A4Z1CMM5"/>
<proteinExistence type="predicted"/>
<reference evidence="4 5" key="1">
    <citation type="submission" date="2019-04" db="EMBL/GenBank/DDBJ databases">
        <title>Three New Species of Nocardioides, Nocardioides euryhalodurans sp. nov., Nocardioides seonyuensis sp. nov. and Nocardioides eburneoflavus sp. nov. Isolated from Soil.</title>
        <authorList>
            <person name="Roh S.G."/>
            <person name="Lee C."/>
            <person name="Kim M.-K."/>
            <person name="Kim S.B."/>
        </authorList>
    </citation>
    <scope>NUCLEOTIDE SEQUENCE [LARGE SCALE GENOMIC DNA]</scope>
    <source>
        <strain evidence="4 5">MMS17-SY213</strain>
    </source>
</reference>
<dbReference type="EMBL" id="SRRO01000001">
    <property type="protein sequence ID" value="TGN65189.1"/>
    <property type="molecule type" value="Genomic_DNA"/>
</dbReference>
<evidence type="ECO:0000313" key="5">
    <source>
        <dbReference type="Proteomes" id="UP000297496"/>
    </source>
</evidence>
<dbReference type="PANTHER" id="PTHR44591:SF3">
    <property type="entry name" value="RESPONSE REGULATORY DOMAIN-CONTAINING PROTEIN"/>
    <property type="match status" value="1"/>
</dbReference>
<sequence>MTQPGATVRAKSSGGTAMARILVVDDEPDICDAMVAVLERAGHDVSVAGDGATAADLHHQHEFDMIVSDFLMPGLDGIELARAVRADTRPDIPILLVTASASHGDIAEARQAGVSAHLAKPFKLTDLRNHVAALLAAP</sequence>
<name>A0A4Z1CMM5_9ACTN</name>
<dbReference type="Proteomes" id="UP000297496">
    <property type="component" value="Unassembled WGS sequence"/>
</dbReference>
<organism evidence="4 5">
    <name type="scientific">Nocardioides eburneiflavus</name>
    <dbReference type="NCBI Taxonomy" id="2518372"/>
    <lineage>
        <taxon>Bacteria</taxon>
        <taxon>Bacillati</taxon>
        <taxon>Actinomycetota</taxon>
        <taxon>Actinomycetes</taxon>
        <taxon>Propionibacteriales</taxon>
        <taxon>Nocardioidaceae</taxon>
        <taxon>Nocardioides</taxon>
    </lineage>
</organism>
<dbReference type="OrthoDB" id="3197131at2"/>
<dbReference type="SMART" id="SM00448">
    <property type="entry name" value="REC"/>
    <property type="match status" value="1"/>
</dbReference>
<dbReference type="RefSeq" id="WP_135839688.1">
    <property type="nucleotide sequence ID" value="NZ_SRRO01000001.1"/>
</dbReference>
<dbReference type="InterPro" id="IPR001789">
    <property type="entry name" value="Sig_transdc_resp-reg_receiver"/>
</dbReference>
<evidence type="ECO:0000256" key="2">
    <source>
        <dbReference type="PROSITE-ProRule" id="PRU00169"/>
    </source>
</evidence>
<dbReference type="PANTHER" id="PTHR44591">
    <property type="entry name" value="STRESS RESPONSE REGULATOR PROTEIN 1"/>
    <property type="match status" value="1"/>
</dbReference>
<dbReference type="Pfam" id="PF00072">
    <property type="entry name" value="Response_reg"/>
    <property type="match status" value="1"/>
</dbReference>
<evidence type="ECO:0000259" key="3">
    <source>
        <dbReference type="PROSITE" id="PS50110"/>
    </source>
</evidence>
<dbReference type="GO" id="GO:0000160">
    <property type="term" value="P:phosphorelay signal transduction system"/>
    <property type="evidence" value="ECO:0007669"/>
    <property type="project" value="InterPro"/>
</dbReference>
<feature type="domain" description="Response regulatory" evidence="3">
    <location>
        <begin position="20"/>
        <end position="135"/>
    </location>
</feature>
<protein>
    <submittedName>
        <fullName evidence="4">Response regulator</fullName>
    </submittedName>
</protein>
<gene>
    <name evidence="4" type="ORF">EXE59_15385</name>
</gene>
<accession>A0A4Z1CMM5</accession>
<dbReference type="SUPFAM" id="SSF52172">
    <property type="entry name" value="CheY-like"/>
    <property type="match status" value="1"/>
</dbReference>
<dbReference type="InterPro" id="IPR050595">
    <property type="entry name" value="Bact_response_regulator"/>
</dbReference>
<dbReference type="Gene3D" id="3.40.50.2300">
    <property type="match status" value="1"/>
</dbReference>
<keyword evidence="5" id="KW-1185">Reference proteome</keyword>
<dbReference type="CDD" id="cd17546">
    <property type="entry name" value="REC_hyHK_CKI1_RcsC-like"/>
    <property type="match status" value="1"/>
</dbReference>